<dbReference type="InterPro" id="IPR036097">
    <property type="entry name" value="HisK_dim/P_sf"/>
</dbReference>
<dbReference type="Pfam" id="PF02518">
    <property type="entry name" value="HATPase_c"/>
    <property type="match status" value="1"/>
</dbReference>
<dbReference type="PANTHER" id="PTHR43065:SF10">
    <property type="entry name" value="PEROXIDE STRESS-ACTIVATED HISTIDINE KINASE MAK3"/>
    <property type="match status" value="1"/>
</dbReference>
<dbReference type="EC" id="2.7.13.3" evidence="2"/>
<evidence type="ECO:0000256" key="5">
    <source>
        <dbReference type="ARBA" id="ARBA00022741"/>
    </source>
</evidence>
<keyword evidence="3" id="KW-0597">Phosphoprotein</keyword>
<organism evidence="12 13">
    <name type="scientific">Pseudobacteroides cellulosolvens ATCC 35603 = DSM 2933</name>
    <dbReference type="NCBI Taxonomy" id="398512"/>
    <lineage>
        <taxon>Bacteria</taxon>
        <taxon>Bacillati</taxon>
        <taxon>Bacillota</taxon>
        <taxon>Clostridia</taxon>
        <taxon>Eubacteriales</taxon>
        <taxon>Oscillospiraceae</taxon>
        <taxon>Pseudobacteroides</taxon>
    </lineage>
</organism>
<evidence type="ECO:0000259" key="10">
    <source>
        <dbReference type="PROSITE" id="PS50112"/>
    </source>
</evidence>
<gene>
    <name evidence="12" type="ORF">Bccel_2716</name>
</gene>
<evidence type="ECO:0000259" key="11">
    <source>
        <dbReference type="PROSITE" id="PS50113"/>
    </source>
</evidence>
<dbReference type="SMART" id="SM00388">
    <property type="entry name" value="HisKA"/>
    <property type="match status" value="1"/>
</dbReference>
<evidence type="ECO:0000313" key="13">
    <source>
        <dbReference type="Proteomes" id="UP000036923"/>
    </source>
</evidence>
<dbReference type="CDD" id="cd00130">
    <property type="entry name" value="PAS"/>
    <property type="match status" value="1"/>
</dbReference>
<comment type="caution">
    <text evidence="12">The sequence shown here is derived from an EMBL/GenBank/DDBJ whole genome shotgun (WGS) entry which is preliminary data.</text>
</comment>
<keyword evidence="13" id="KW-1185">Reference proteome</keyword>
<feature type="domain" description="PAS" evidence="10">
    <location>
        <begin position="116"/>
        <end position="189"/>
    </location>
</feature>
<dbReference type="InterPro" id="IPR000700">
    <property type="entry name" value="PAS-assoc_C"/>
</dbReference>
<dbReference type="NCBIfam" id="TIGR00229">
    <property type="entry name" value="sensory_box"/>
    <property type="match status" value="1"/>
</dbReference>
<dbReference type="Gene3D" id="3.30.450.20">
    <property type="entry name" value="PAS domain"/>
    <property type="match status" value="2"/>
</dbReference>
<dbReference type="PATRIC" id="fig|398512.5.peg.2848"/>
<dbReference type="InterPro" id="IPR005467">
    <property type="entry name" value="His_kinase_dom"/>
</dbReference>
<comment type="catalytic activity">
    <reaction evidence="1">
        <text>ATP + protein L-histidine = ADP + protein N-phospho-L-histidine.</text>
        <dbReference type="EC" id="2.7.13.3"/>
    </reaction>
</comment>
<reference evidence="13" key="1">
    <citation type="submission" date="2015-07" db="EMBL/GenBank/DDBJ databases">
        <title>Near-Complete Genome Sequence of the Cellulolytic Bacterium Bacteroides (Pseudobacteroides) cellulosolvens ATCC 35603.</title>
        <authorList>
            <person name="Dassa B."/>
            <person name="Utturkar S.M."/>
            <person name="Klingeman D.M."/>
            <person name="Hurt R.A."/>
            <person name="Keller M."/>
            <person name="Xu J."/>
            <person name="Reddy Y.H.K."/>
            <person name="Borovok I."/>
            <person name="Grinberg I.R."/>
            <person name="Lamed R."/>
            <person name="Zhivin O."/>
            <person name="Bayer E.A."/>
            <person name="Brown S.D."/>
        </authorList>
    </citation>
    <scope>NUCLEOTIDE SEQUENCE [LARGE SCALE GENOMIC DNA]</scope>
    <source>
        <strain evidence="13">DSM 2933</strain>
    </source>
</reference>
<dbReference type="PROSITE" id="PS50113">
    <property type="entry name" value="PAC"/>
    <property type="match status" value="1"/>
</dbReference>
<dbReference type="SUPFAM" id="SSF47384">
    <property type="entry name" value="Homodimeric domain of signal transducing histidine kinase"/>
    <property type="match status" value="1"/>
</dbReference>
<evidence type="ECO:0000256" key="1">
    <source>
        <dbReference type="ARBA" id="ARBA00000085"/>
    </source>
</evidence>
<dbReference type="InterPro" id="IPR004358">
    <property type="entry name" value="Sig_transdc_His_kin-like_C"/>
</dbReference>
<evidence type="ECO:0000259" key="9">
    <source>
        <dbReference type="PROSITE" id="PS50109"/>
    </source>
</evidence>
<protein>
    <recommendedName>
        <fullName evidence="2">histidine kinase</fullName>
        <ecNumber evidence="2">2.7.13.3</ecNumber>
    </recommendedName>
</protein>
<dbReference type="PROSITE" id="PS50109">
    <property type="entry name" value="HIS_KIN"/>
    <property type="match status" value="1"/>
</dbReference>
<feature type="domain" description="Histidine kinase" evidence="9">
    <location>
        <begin position="254"/>
        <end position="464"/>
    </location>
</feature>
<dbReference type="PRINTS" id="PR00344">
    <property type="entry name" value="BCTRLSENSOR"/>
</dbReference>
<evidence type="ECO:0000256" key="6">
    <source>
        <dbReference type="ARBA" id="ARBA00022777"/>
    </source>
</evidence>
<dbReference type="eggNOG" id="COG3852">
    <property type="taxonomic scope" value="Bacteria"/>
</dbReference>
<keyword evidence="8" id="KW-0902">Two-component regulatory system</keyword>
<dbReference type="InterPro" id="IPR003594">
    <property type="entry name" value="HATPase_dom"/>
</dbReference>
<dbReference type="Gene3D" id="3.30.565.10">
    <property type="entry name" value="Histidine kinase-like ATPase, C-terminal domain"/>
    <property type="match status" value="1"/>
</dbReference>
<dbReference type="PROSITE" id="PS50112">
    <property type="entry name" value="PAS"/>
    <property type="match status" value="1"/>
</dbReference>
<evidence type="ECO:0000313" key="12">
    <source>
        <dbReference type="EMBL" id="KNY27445.1"/>
    </source>
</evidence>
<evidence type="ECO:0000256" key="7">
    <source>
        <dbReference type="ARBA" id="ARBA00022840"/>
    </source>
</evidence>
<dbReference type="InterPro" id="IPR036890">
    <property type="entry name" value="HATPase_C_sf"/>
</dbReference>
<keyword evidence="7" id="KW-0067">ATP-binding</keyword>
<proteinExistence type="predicted"/>
<evidence type="ECO:0000256" key="4">
    <source>
        <dbReference type="ARBA" id="ARBA00022679"/>
    </source>
</evidence>
<dbReference type="InterPro" id="IPR003661">
    <property type="entry name" value="HisK_dim/P_dom"/>
</dbReference>
<dbReference type="AlphaFoldDB" id="A0A0L6JP15"/>
<dbReference type="Gene3D" id="1.10.287.130">
    <property type="match status" value="1"/>
</dbReference>
<evidence type="ECO:0000256" key="2">
    <source>
        <dbReference type="ARBA" id="ARBA00012438"/>
    </source>
</evidence>
<dbReference type="SUPFAM" id="SSF55785">
    <property type="entry name" value="PYP-like sensor domain (PAS domain)"/>
    <property type="match status" value="2"/>
</dbReference>
<dbReference type="EMBL" id="LGTC01000001">
    <property type="protein sequence ID" value="KNY27445.1"/>
    <property type="molecule type" value="Genomic_DNA"/>
</dbReference>
<dbReference type="InterPro" id="IPR035965">
    <property type="entry name" value="PAS-like_dom_sf"/>
</dbReference>
<dbReference type="Pfam" id="PF00512">
    <property type="entry name" value="HisKA"/>
    <property type="match status" value="1"/>
</dbReference>
<sequence>MNNTLDALPIGVLKCGFDRRIKYVNRMFEDILACDRNKLYGYSLEYILKMFGGDKQDEKFLVDELTKNKKGKNHIIWICKTLRGDVVKLSVTAQKISNGILVLIREVKREQELENVHLQTQTILNAISNSVLMIDNENKIILYNNAFEEAYEIEDENITGMSLDEFNKLTHFNSNEFFDSVLRGNSDKQYHEVALVSMKGNRKEMMMFFAPIKNVEGQIIGGISVGTDITEIRNEQQKMIQQEKLALLGQMGAGIVHETRNYLTTIKGRCQLIDLLSQDKTIKDHTAKIKSNIEEVNKIISEFLFLSKPREAEKDEVSLCDIFKSIKAMIETSSLVKGIDIEFDLSKEERYLYCDEAQLKQVILNICKNAIDAMAEVKSAKLKINTGFNEQTNEMILEISDNGKGISKEDLKKIGTPFFTTKKSGTGLGLNVCYQIIKQHNGKIDVQSELGRGTTFTITLPCIEDDEEFEAI</sequence>
<dbReference type="SMART" id="SM00387">
    <property type="entry name" value="HATPase_c"/>
    <property type="match status" value="1"/>
</dbReference>
<dbReference type="SMART" id="SM00091">
    <property type="entry name" value="PAS"/>
    <property type="match status" value="2"/>
</dbReference>
<keyword evidence="5" id="KW-0547">Nucleotide-binding</keyword>
<dbReference type="InterPro" id="IPR000014">
    <property type="entry name" value="PAS"/>
</dbReference>
<feature type="domain" description="PAC" evidence="11">
    <location>
        <begin position="189"/>
        <end position="241"/>
    </location>
</feature>
<dbReference type="GO" id="GO:0000155">
    <property type="term" value="F:phosphorelay sensor kinase activity"/>
    <property type="evidence" value="ECO:0007669"/>
    <property type="project" value="InterPro"/>
</dbReference>
<dbReference type="STRING" id="398512.Bccel_2716"/>
<dbReference type="RefSeq" id="WP_050753424.1">
    <property type="nucleotide sequence ID" value="NZ_JQKC01000025.1"/>
</dbReference>
<keyword evidence="6 12" id="KW-0418">Kinase</keyword>
<keyword evidence="4" id="KW-0808">Transferase</keyword>
<dbReference type="CDD" id="cd00082">
    <property type="entry name" value="HisKA"/>
    <property type="match status" value="1"/>
</dbReference>
<dbReference type="GO" id="GO:0005524">
    <property type="term" value="F:ATP binding"/>
    <property type="evidence" value="ECO:0007669"/>
    <property type="project" value="UniProtKB-KW"/>
</dbReference>
<name>A0A0L6JP15_9FIRM</name>
<dbReference type="SUPFAM" id="SSF55874">
    <property type="entry name" value="ATPase domain of HSP90 chaperone/DNA topoisomerase II/histidine kinase"/>
    <property type="match status" value="1"/>
</dbReference>
<dbReference type="PANTHER" id="PTHR43065">
    <property type="entry name" value="SENSOR HISTIDINE KINASE"/>
    <property type="match status" value="1"/>
</dbReference>
<dbReference type="OrthoDB" id="505470at2"/>
<accession>A0A0L6JP15</accession>
<dbReference type="Pfam" id="PF13426">
    <property type="entry name" value="PAS_9"/>
    <property type="match status" value="2"/>
</dbReference>
<dbReference type="Proteomes" id="UP000036923">
    <property type="component" value="Unassembled WGS sequence"/>
</dbReference>
<evidence type="ECO:0000256" key="3">
    <source>
        <dbReference type="ARBA" id="ARBA00022553"/>
    </source>
</evidence>
<evidence type="ECO:0000256" key="8">
    <source>
        <dbReference type="ARBA" id="ARBA00023012"/>
    </source>
</evidence>